<evidence type="ECO:0000313" key="4">
    <source>
        <dbReference type="Proteomes" id="UP000626092"/>
    </source>
</evidence>
<name>A0A834LL99_RHOSS</name>
<keyword evidence="1" id="KW-0863">Zinc-finger</keyword>
<comment type="caution">
    <text evidence="3">The sequence shown here is derived from an EMBL/GenBank/DDBJ whole genome shotgun (WGS) entry which is preliminary data.</text>
</comment>
<proteinExistence type="predicted"/>
<dbReference type="OrthoDB" id="3518456at2759"/>
<keyword evidence="1" id="KW-0862">Zinc</keyword>
<dbReference type="AlphaFoldDB" id="A0A834LL99"/>
<keyword evidence="4" id="KW-1185">Reference proteome</keyword>
<reference evidence="3" key="1">
    <citation type="submission" date="2019-11" db="EMBL/GenBank/DDBJ databases">
        <authorList>
            <person name="Liu Y."/>
            <person name="Hou J."/>
            <person name="Li T.-Q."/>
            <person name="Guan C.-H."/>
            <person name="Wu X."/>
            <person name="Wu H.-Z."/>
            <person name="Ling F."/>
            <person name="Zhang R."/>
            <person name="Shi X.-G."/>
            <person name="Ren J.-P."/>
            <person name="Chen E.-F."/>
            <person name="Sun J.-M."/>
        </authorList>
    </citation>
    <scope>NUCLEOTIDE SEQUENCE</scope>
    <source>
        <strain evidence="3">Adult_tree_wgs_1</strain>
        <tissue evidence="3">Leaves</tissue>
    </source>
</reference>
<feature type="domain" description="C2H2-type" evidence="2">
    <location>
        <begin position="157"/>
        <end position="185"/>
    </location>
</feature>
<accession>A0A834LL99</accession>
<dbReference type="GO" id="GO:0008270">
    <property type="term" value="F:zinc ion binding"/>
    <property type="evidence" value="ECO:0007669"/>
    <property type="project" value="UniProtKB-KW"/>
</dbReference>
<dbReference type="InterPro" id="IPR013087">
    <property type="entry name" value="Znf_C2H2_type"/>
</dbReference>
<evidence type="ECO:0000313" key="3">
    <source>
        <dbReference type="EMBL" id="KAF7141374.1"/>
    </source>
</evidence>
<dbReference type="CDD" id="cd18725">
    <property type="entry name" value="PIN_LabA-like"/>
    <property type="match status" value="1"/>
</dbReference>
<dbReference type="PROSITE" id="PS50157">
    <property type="entry name" value="ZINC_FINGER_C2H2_2"/>
    <property type="match status" value="1"/>
</dbReference>
<dbReference type="Proteomes" id="UP000626092">
    <property type="component" value="Unassembled WGS sequence"/>
</dbReference>
<keyword evidence="1" id="KW-0479">Metal-binding</keyword>
<evidence type="ECO:0000256" key="1">
    <source>
        <dbReference type="PROSITE-ProRule" id="PRU00042"/>
    </source>
</evidence>
<dbReference type="PANTHER" id="PTHR35744:SF2">
    <property type="entry name" value="OS06G0166200 PROTEIN"/>
    <property type="match status" value="1"/>
</dbReference>
<protein>
    <recommendedName>
        <fullName evidence="2">C2H2-type domain-containing protein</fullName>
    </recommendedName>
</protein>
<gene>
    <name evidence="3" type="ORF">RHSIM_Rhsim06G0053200</name>
</gene>
<dbReference type="PROSITE" id="PS00028">
    <property type="entry name" value="ZINC_FINGER_C2H2_1"/>
    <property type="match status" value="1"/>
</dbReference>
<evidence type="ECO:0000259" key="2">
    <source>
        <dbReference type="PROSITE" id="PS50157"/>
    </source>
</evidence>
<sequence length="478" mass="54188">MNPLLNPPKLLPLKPPSPLFTPHHKIKPQFPSHALSFKTLLTISRPRRRIKAAAADHHAQKDIDMVKDREGVYAAKSDKVVVLWDLDNKPPRGPPYEAAMSLRHVAQRFGEVVDISAYANRHAFTHLPGWVAQQRRDRRSLDALERKGVVQPPSETYSCAVCGRKCKTNLDLKKHFKQLHVRERQKKLNRMKSLKGKKRQRFKERFISGNEKYNEAARVLITPKVGYGLATELRRAGVYVKTVEDKPQAADWALKRQMESSLSKGIGWLVLVSDDSDFGEMLRRARGCDLGTVVVGDADRALGRHADLWIPWGGVESGEVSEEDLGRRRRRFVEREDGFVEVTRFGGGGGGVGVGDLDSIVEELVSVRTDFHSVGRNNRFFDVEEDGGGSYLEKHYRPSMRNVSGWTLHLEVPNLFSTHGQYTSTRELSQFYHLLFVKADTHEAGQRAVLLRKKTLFKVTLGSIQQSPEEKTVNELRF</sequence>
<dbReference type="EMBL" id="WJXA01000006">
    <property type="protein sequence ID" value="KAF7141374.1"/>
    <property type="molecule type" value="Genomic_DNA"/>
</dbReference>
<organism evidence="3 4">
    <name type="scientific">Rhododendron simsii</name>
    <name type="common">Sims's rhododendron</name>
    <dbReference type="NCBI Taxonomy" id="118357"/>
    <lineage>
        <taxon>Eukaryota</taxon>
        <taxon>Viridiplantae</taxon>
        <taxon>Streptophyta</taxon>
        <taxon>Embryophyta</taxon>
        <taxon>Tracheophyta</taxon>
        <taxon>Spermatophyta</taxon>
        <taxon>Magnoliopsida</taxon>
        <taxon>eudicotyledons</taxon>
        <taxon>Gunneridae</taxon>
        <taxon>Pentapetalae</taxon>
        <taxon>asterids</taxon>
        <taxon>Ericales</taxon>
        <taxon>Ericaceae</taxon>
        <taxon>Ericoideae</taxon>
        <taxon>Rhodoreae</taxon>
        <taxon>Rhododendron</taxon>
    </lineage>
</organism>
<dbReference type="PANTHER" id="PTHR35744">
    <property type="entry name" value="C2H2-TYPE DOMAIN-CONTAINING PROTEIN"/>
    <property type="match status" value="1"/>
</dbReference>